<name>A0A1T5IM71_9FIRM</name>
<evidence type="ECO:0000313" key="3">
    <source>
        <dbReference type="Proteomes" id="UP000190285"/>
    </source>
</evidence>
<feature type="coiled-coil region" evidence="1">
    <location>
        <begin position="19"/>
        <end position="88"/>
    </location>
</feature>
<protein>
    <recommendedName>
        <fullName evidence="4">SH3 domain-containing protein</fullName>
    </recommendedName>
</protein>
<dbReference type="STRING" id="36842.SAMN02194393_00543"/>
<dbReference type="PROSITE" id="PS51257">
    <property type="entry name" value="PROKAR_LIPOPROTEIN"/>
    <property type="match status" value="1"/>
</dbReference>
<gene>
    <name evidence="2" type="ORF">SAMN02194393_00543</name>
</gene>
<dbReference type="AlphaFoldDB" id="A0A1T5IM71"/>
<organism evidence="2 3">
    <name type="scientific">Maledivibacter halophilus</name>
    <dbReference type="NCBI Taxonomy" id="36842"/>
    <lineage>
        <taxon>Bacteria</taxon>
        <taxon>Bacillati</taxon>
        <taxon>Bacillota</taxon>
        <taxon>Clostridia</taxon>
        <taxon>Peptostreptococcales</taxon>
        <taxon>Caminicellaceae</taxon>
        <taxon>Maledivibacter</taxon>
    </lineage>
</organism>
<keyword evidence="3" id="KW-1185">Reference proteome</keyword>
<accession>A0A1T5IM71</accession>
<sequence>MKKFYIILIVTFLLTSCSNNEVEVAVEKLESDNSLLKEQIKSLEKENQLLNNQNKELVEKNKSLNEGIKKKDSKIDTLKKEIETFQQHQSFSDNIKKTKVLDADLNNDGEREIIKLESSQNKYYRLFTNDISITSIGLNVDYDFKVVDIDIEDHVKEIAISEWGSNSKEPKTKFYIYSTDNIYYIGKIHGHINDITINGDGSLIIPAKGNILYSWSYSKKYKLSTGHMLVEEPQELYQINQKVKVLKSIPLLKSTTENEMIAALTVGEEVTLLSSDNKKWCQVEKANGVKGWFEVEDFDKIKGTEYTAKDVFEGLDNNS</sequence>
<evidence type="ECO:0008006" key="4">
    <source>
        <dbReference type="Google" id="ProtNLM"/>
    </source>
</evidence>
<evidence type="ECO:0000256" key="1">
    <source>
        <dbReference type="SAM" id="Coils"/>
    </source>
</evidence>
<dbReference type="RefSeq" id="WP_079489146.1">
    <property type="nucleotide sequence ID" value="NZ_FUZT01000001.1"/>
</dbReference>
<evidence type="ECO:0000313" key="2">
    <source>
        <dbReference type="EMBL" id="SKC40281.1"/>
    </source>
</evidence>
<dbReference type="EMBL" id="FUZT01000001">
    <property type="protein sequence ID" value="SKC40281.1"/>
    <property type="molecule type" value="Genomic_DNA"/>
</dbReference>
<dbReference type="Proteomes" id="UP000190285">
    <property type="component" value="Unassembled WGS sequence"/>
</dbReference>
<proteinExistence type="predicted"/>
<keyword evidence="1" id="KW-0175">Coiled coil</keyword>
<dbReference type="OrthoDB" id="517663at2"/>
<reference evidence="2 3" key="1">
    <citation type="submission" date="2017-02" db="EMBL/GenBank/DDBJ databases">
        <authorList>
            <person name="Peterson S.W."/>
        </authorList>
    </citation>
    <scope>NUCLEOTIDE SEQUENCE [LARGE SCALE GENOMIC DNA]</scope>
    <source>
        <strain evidence="2 3">M1</strain>
    </source>
</reference>